<protein>
    <submittedName>
        <fullName evidence="2">Uncharacterized protein</fullName>
    </submittedName>
</protein>
<evidence type="ECO:0000313" key="2">
    <source>
        <dbReference type="EMBL" id="TWU03454.1"/>
    </source>
</evidence>
<name>A0A5C6AZ82_9BACT</name>
<comment type="caution">
    <text evidence="2">The sequence shown here is derived from an EMBL/GenBank/DDBJ whole genome shotgun (WGS) entry which is preliminary data.</text>
</comment>
<feature type="region of interest" description="Disordered" evidence="1">
    <location>
        <begin position="51"/>
        <end position="73"/>
    </location>
</feature>
<accession>A0A5C6AZ82</accession>
<evidence type="ECO:0000313" key="3">
    <source>
        <dbReference type="Proteomes" id="UP000316213"/>
    </source>
</evidence>
<gene>
    <name evidence="2" type="ORF">Pla100_03810</name>
</gene>
<proteinExistence type="predicted"/>
<sequence length="73" mass="7723">MAVHGRLTGAQAMHFMPWLRLVLAYLVGELAVAPRNRPAGMPSHFCSQAALDAHAGAPRPATATVSTKPRPPP</sequence>
<organism evidence="2 3">
    <name type="scientific">Neorhodopirellula pilleata</name>
    <dbReference type="NCBI Taxonomy" id="2714738"/>
    <lineage>
        <taxon>Bacteria</taxon>
        <taxon>Pseudomonadati</taxon>
        <taxon>Planctomycetota</taxon>
        <taxon>Planctomycetia</taxon>
        <taxon>Pirellulales</taxon>
        <taxon>Pirellulaceae</taxon>
        <taxon>Neorhodopirellula</taxon>
    </lineage>
</organism>
<evidence type="ECO:0000256" key="1">
    <source>
        <dbReference type="SAM" id="MobiDB-lite"/>
    </source>
</evidence>
<dbReference type="EMBL" id="SJPM01000001">
    <property type="protein sequence ID" value="TWU03454.1"/>
    <property type="molecule type" value="Genomic_DNA"/>
</dbReference>
<dbReference type="Proteomes" id="UP000316213">
    <property type="component" value="Unassembled WGS sequence"/>
</dbReference>
<reference evidence="2 3" key="1">
    <citation type="submission" date="2019-02" db="EMBL/GenBank/DDBJ databases">
        <title>Deep-cultivation of Planctomycetes and their phenomic and genomic characterization uncovers novel biology.</title>
        <authorList>
            <person name="Wiegand S."/>
            <person name="Jogler M."/>
            <person name="Boedeker C."/>
            <person name="Pinto D."/>
            <person name="Vollmers J."/>
            <person name="Rivas-Marin E."/>
            <person name="Kohn T."/>
            <person name="Peeters S.H."/>
            <person name="Heuer A."/>
            <person name="Rast P."/>
            <person name="Oberbeckmann S."/>
            <person name="Bunk B."/>
            <person name="Jeske O."/>
            <person name="Meyerdierks A."/>
            <person name="Storesund J.E."/>
            <person name="Kallscheuer N."/>
            <person name="Luecker S."/>
            <person name="Lage O.M."/>
            <person name="Pohl T."/>
            <person name="Merkel B.J."/>
            <person name="Hornburger P."/>
            <person name="Mueller R.-W."/>
            <person name="Bruemmer F."/>
            <person name="Labrenz M."/>
            <person name="Spormann A.M."/>
            <person name="Op Den Camp H."/>
            <person name="Overmann J."/>
            <person name="Amann R."/>
            <person name="Jetten M.S.M."/>
            <person name="Mascher T."/>
            <person name="Medema M.H."/>
            <person name="Devos D.P."/>
            <person name="Kaster A.-K."/>
            <person name="Ovreas L."/>
            <person name="Rohde M."/>
            <person name="Galperin M.Y."/>
            <person name="Jogler C."/>
        </authorList>
    </citation>
    <scope>NUCLEOTIDE SEQUENCE [LARGE SCALE GENOMIC DNA]</scope>
    <source>
        <strain evidence="2 3">Pla100</strain>
    </source>
</reference>
<dbReference type="AlphaFoldDB" id="A0A5C6AZ82"/>
<keyword evidence="3" id="KW-1185">Reference proteome</keyword>